<dbReference type="Pfam" id="PF08843">
    <property type="entry name" value="AbiEii"/>
    <property type="match status" value="1"/>
</dbReference>
<reference evidence="1" key="1">
    <citation type="journal article" date="2014" name="Front. Microbiol.">
        <title>High frequency of phylogenetically diverse reductive dehalogenase-homologous genes in deep subseafloor sedimentary metagenomes.</title>
        <authorList>
            <person name="Kawai M."/>
            <person name="Futagami T."/>
            <person name="Toyoda A."/>
            <person name="Takaki Y."/>
            <person name="Nishi S."/>
            <person name="Hori S."/>
            <person name="Arai W."/>
            <person name="Tsubouchi T."/>
            <person name="Morono Y."/>
            <person name="Uchiyama I."/>
            <person name="Ito T."/>
            <person name="Fujiyama A."/>
            <person name="Inagaki F."/>
            <person name="Takami H."/>
        </authorList>
    </citation>
    <scope>NUCLEOTIDE SEQUENCE</scope>
    <source>
        <strain evidence="1">Expedition CK06-06</strain>
    </source>
</reference>
<proteinExistence type="predicted"/>
<name>X1JHC3_9ZZZZ</name>
<accession>X1JHC3</accession>
<comment type="caution">
    <text evidence="1">The sequence shown here is derived from an EMBL/GenBank/DDBJ whole genome shotgun (WGS) entry which is preliminary data.</text>
</comment>
<dbReference type="AlphaFoldDB" id="X1JHC3"/>
<feature type="non-terminal residue" evidence="1">
    <location>
        <position position="1"/>
    </location>
</feature>
<dbReference type="InterPro" id="IPR014942">
    <property type="entry name" value="AbiEii"/>
</dbReference>
<gene>
    <name evidence="1" type="ORF">S03H2_58821</name>
</gene>
<protein>
    <recommendedName>
        <fullName evidence="2">Nucleotidyl transferase AbiEii/AbiGii toxin family protein</fullName>
    </recommendedName>
</protein>
<evidence type="ECO:0008006" key="2">
    <source>
        <dbReference type="Google" id="ProtNLM"/>
    </source>
</evidence>
<evidence type="ECO:0000313" key="1">
    <source>
        <dbReference type="EMBL" id="GAH77729.1"/>
    </source>
</evidence>
<sequence length="200" mass="23752">SSGNIDRIKVEINFLHRLSLLGVEKRKFLSPFEESSLGSNTLKGPELFAGKILALIDRLAARDLYDIYTLQRERVKLDKTLLKKIFIFFGCLARRDFREYHANDIEGITEQDIERRLLPLLRKDERLKVGDMIETVRPFLRDMFDFTSDESEYINRFFEADFRPEILFGDLLDSTDLEKHPMVIWKQRHLKEWLARQKKT</sequence>
<dbReference type="EMBL" id="BARU01037788">
    <property type="protein sequence ID" value="GAH77729.1"/>
    <property type="molecule type" value="Genomic_DNA"/>
</dbReference>
<organism evidence="1">
    <name type="scientific">marine sediment metagenome</name>
    <dbReference type="NCBI Taxonomy" id="412755"/>
    <lineage>
        <taxon>unclassified sequences</taxon>
        <taxon>metagenomes</taxon>
        <taxon>ecological metagenomes</taxon>
    </lineage>
</organism>